<dbReference type="AlphaFoldDB" id="A0A9X2DQZ9"/>
<dbReference type="Proteomes" id="UP001139179">
    <property type="component" value="Unassembled WGS sequence"/>
</dbReference>
<dbReference type="InterPro" id="IPR002639">
    <property type="entry name" value="UreF"/>
</dbReference>
<protein>
    <recommendedName>
        <fullName evidence="3">Urease accessory protein UreF</fullName>
    </recommendedName>
</protein>
<dbReference type="PANTHER" id="PTHR33620">
    <property type="entry name" value="UREASE ACCESSORY PROTEIN F"/>
    <property type="match status" value="1"/>
</dbReference>
<comment type="caution">
    <text evidence="4">The sequence shown here is derived from an EMBL/GenBank/DDBJ whole genome shotgun (WGS) entry which is preliminary data.</text>
</comment>
<dbReference type="GO" id="GO:0016151">
    <property type="term" value="F:nickel cation binding"/>
    <property type="evidence" value="ECO:0007669"/>
    <property type="project" value="UniProtKB-UniRule"/>
</dbReference>
<evidence type="ECO:0000256" key="2">
    <source>
        <dbReference type="ARBA" id="ARBA00023186"/>
    </source>
</evidence>
<keyword evidence="3" id="KW-0963">Cytoplasm</keyword>
<accession>A0A9X2DQZ9</accession>
<dbReference type="Gene3D" id="1.10.4190.10">
    <property type="entry name" value="Urease accessory protein UreF"/>
    <property type="match status" value="1"/>
</dbReference>
<reference evidence="4" key="1">
    <citation type="submission" date="2022-05" db="EMBL/GenBank/DDBJ databases">
        <title>Comparative Genomics of Spacecraft Associated Microbes.</title>
        <authorList>
            <person name="Tran M.T."/>
            <person name="Wright A."/>
            <person name="Seuylemezian A."/>
            <person name="Eisen J."/>
            <person name="Coil D."/>
        </authorList>
    </citation>
    <scope>NUCLEOTIDE SEQUENCE</scope>
    <source>
        <strain evidence="4">214.1.1</strain>
    </source>
</reference>
<comment type="function">
    <text evidence="3">Required for maturation of urease via the functional incorporation of the urease nickel metallocenter.</text>
</comment>
<evidence type="ECO:0000313" key="5">
    <source>
        <dbReference type="Proteomes" id="UP001139179"/>
    </source>
</evidence>
<keyword evidence="1 3" id="KW-0996">Nickel insertion</keyword>
<organism evidence="4 5">
    <name type="scientific">Halalkalibacter oceani</name>
    <dbReference type="NCBI Taxonomy" id="1653776"/>
    <lineage>
        <taxon>Bacteria</taxon>
        <taxon>Bacillati</taxon>
        <taxon>Bacillota</taxon>
        <taxon>Bacilli</taxon>
        <taxon>Bacillales</taxon>
        <taxon>Bacillaceae</taxon>
        <taxon>Halalkalibacter</taxon>
    </lineage>
</organism>
<dbReference type="InterPro" id="IPR038277">
    <property type="entry name" value="UreF_sf"/>
</dbReference>
<evidence type="ECO:0000256" key="3">
    <source>
        <dbReference type="HAMAP-Rule" id="MF_01385"/>
    </source>
</evidence>
<keyword evidence="2 3" id="KW-0143">Chaperone</keyword>
<comment type="subunit">
    <text evidence="3">UreD, UreF and UreG form a complex that acts as a GTP-hydrolysis-dependent molecular chaperone, activating the urease apoprotein by helping to assemble the nickel containing metallocenter of UreC. The UreE protein probably delivers the nickel.</text>
</comment>
<dbReference type="Pfam" id="PF01730">
    <property type="entry name" value="UreF"/>
    <property type="match status" value="1"/>
</dbReference>
<sequence>MSKQRNDLTSLSNTKDTTITIQMNQLLQLMHIHDSAFPIGSYTHSFGMETYIQQGKIHDKETLLTYCRSYLHGNLGTGDAIFVKEAWQSLAAVPGLTTLYELDSFCHAQKLAKESRIGSTKMGRQFLETVCPLSSSPLLPQWREDIKEKRTHGHHALSYTLYAYTEGMPLAVTICSFLYSSVANLIHNAVRAVPLGQTTGVQAIHAILPDCEQVTTQVLARTLDDVSNQAIGIELASMEHEFLFSRLFIS</sequence>
<comment type="subcellular location">
    <subcellularLocation>
        <location evidence="3">Cytoplasm</location>
    </subcellularLocation>
</comment>
<dbReference type="PANTHER" id="PTHR33620:SF1">
    <property type="entry name" value="UREASE ACCESSORY PROTEIN F"/>
    <property type="match status" value="1"/>
</dbReference>
<evidence type="ECO:0000313" key="4">
    <source>
        <dbReference type="EMBL" id="MCM3715349.1"/>
    </source>
</evidence>
<comment type="similarity">
    <text evidence="3">Belongs to the UreF family.</text>
</comment>
<dbReference type="HAMAP" id="MF_01385">
    <property type="entry name" value="UreF"/>
    <property type="match status" value="1"/>
</dbReference>
<gene>
    <name evidence="3" type="primary">ureF</name>
    <name evidence="4" type="ORF">M3202_14855</name>
</gene>
<dbReference type="RefSeq" id="WP_251224103.1">
    <property type="nucleotide sequence ID" value="NZ_JAMBOL010000014.1"/>
</dbReference>
<dbReference type="PIRSF" id="PIRSF009467">
    <property type="entry name" value="Ureas_acces_UreF"/>
    <property type="match status" value="1"/>
</dbReference>
<dbReference type="EMBL" id="JAMBOL010000014">
    <property type="protein sequence ID" value="MCM3715349.1"/>
    <property type="molecule type" value="Genomic_DNA"/>
</dbReference>
<name>A0A9X2DQZ9_9BACI</name>
<evidence type="ECO:0000256" key="1">
    <source>
        <dbReference type="ARBA" id="ARBA00022988"/>
    </source>
</evidence>
<proteinExistence type="inferred from homology"/>
<keyword evidence="5" id="KW-1185">Reference proteome</keyword>
<dbReference type="GO" id="GO:0005737">
    <property type="term" value="C:cytoplasm"/>
    <property type="evidence" value="ECO:0007669"/>
    <property type="project" value="UniProtKB-SubCell"/>
</dbReference>